<dbReference type="RefSeq" id="WP_133397386.1">
    <property type="nucleotide sequence ID" value="NZ_SNAA01000014.1"/>
</dbReference>
<dbReference type="NCBIfam" id="TIGR03142">
    <property type="entry name" value="cytochro_ccmI"/>
    <property type="match status" value="1"/>
</dbReference>
<evidence type="ECO:0000256" key="1">
    <source>
        <dbReference type="ARBA" id="ARBA00022748"/>
    </source>
</evidence>
<dbReference type="InterPro" id="IPR011990">
    <property type="entry name" value="TPR-like_helical_dom_sf"/>
</dbReference>
<dbReference type="SUPFAM" id="SSF48452">
    <property type="entry name" value="TPR-like"/>
    <property type="match status" value="1"/>
</dbReference>
<accession>A0A4R6A7B2</accession>
<dbReference type="Gene3D" id="1.25.40.10">
    <property type="entry name" value="Tetratricopeptide repeat domain"/>
    <property type="match status" value="1"/>
</dbReference>
<keyword evidence="4" id="KW-1185">Reference proteome</keyword>
<evidence type="ECO:0000256" key="2">
    <source>
        <dbReference type="SAM" id="MobiDB-lite"/>
    </source>
</evidence>
<sequence length="406" mass="42775">MIFWLAAFALAALCAVPILAALLRRREEARDAPDIAVYRDQLDEVERDRARGLLTDAEAARARTEVERRLIEADRAGPDRVAPAPGWARLGAAGFVAVAAIAGGGALYLWQGAPGYGDLPLSLRLEQAEQARAARPTQAEAEARATPMDPPELSEDYAALMERLRRAVADRPGDTEGLRLLARNELNIGNYAAAARAQEQLIALLGDAATAEDHARLGEALALAAGGVVTPEGEAALDAALARDPASSRALYLKGLGLAQTGRPDLTFRLWRDIAEGRATPDPQIEALVRQRIGDIAAQAGIRYEPPAAGAAPGPGPDAAAMEAAADMTPEERQEMIEGMVSGLMERLGSEGGPATDWARLIGALVVLGRQDRARAIYDEAVQVFADDPASLDTVEQAGAQAGIAP</sequence>
<name>A0A4R6A7B2_9RHOB</name>
<comment type="caution">
    <text evidence="3">The sequence shown here is derived from an EMBL/GenBank/DDBJ whole genome shotgun (WGS) entry which is preliminary data.</text>
</comment>
<evidence type="ECO:0000313" key="3">
    <source>
        <dbReference type="EMBL" id="TDL78068.1"/>
    </source>
</evidence>
<dbReference type="GO" id="GO:0017004">
    <property type="term" value="P:cytochrome complex assembly"/>
    <property type="evidence" value="ECO:0007669"/>
    <property type="project" value="UniProtKB-KW"/>
</dbReference>
<dbReference type="InterPro" id="IPR017560">
    <property type="entry name" value="Cyt_c_biogenesis_CcmI"/>
</dbReference>
<evidence type="ECO:0000313" key="4">
    <source>
        <dbReference type="Proteomes" id="UP000295701"/>
    </source>
</evidence>
<organism evidence="3 4">
    <name type="scientific">Palleronia sediminis</name>
    <dbReference type="NCBI Taxonomy" id="2547833"/>
    <lineage>
        <taxon>Bacteria</taxon>
        <taxon>Pseudomonadati</taxon>
        <taxon>Pseudomonadota</taxon>
        <taxon>Alphaproteobacteria</taxon>
        <taxon>Rhodobacterales</taxon>
        <taxon>Roseobacteraceae</taxon>
        <taxon>Palleronia</taxon>
    </lineage>
</organism>
<dbReference type="OrthoDB" id="9815847at2"/>
<dbReference type="EMBL" id="SNAA01000014">
    <property type="protein sequence ID" value="TDL78068.1"/>
    <property type="molecule type" value="Genomic_DNA"/>
</dbReference>
<protein>
    <submittedName>
        <fullName evidence="3">C-type cytochrome biogenesis protein CcmI</fullName>
    </submittedName>
</protein>
<gene>
    <name evidence="3" type="primary">ccmI</name>
    <name evidence="3" type="ORF">E2L08_12260</name>
</gene>
<keyword evidence="1" id="KW-0201">Cytochrome c-type biogenesis</keyword>
<feature type="compositionally biased region" description="Low complexity" evidence="2">
    <location>
        <begin position="132"/>
        <end position="147"/>
    </location>
</feature>
<dbReference type="Proteomes" id="UP000295701">
    <property type="component" value="Unassembled WGS sequence"/>
</dbReference>
<feature type="region of interest" description="Disordered" evidence="2">
    <location>
        <begin position="132"/>
        <end position="152"/>
    </location>
</feature>
<dbReference type="AlphaFoldDB" id="A0A4R6A7B2"/>
<reference evidence="3 4" key="1">
    <citation type="submission" date="2019-03" db="EMBL/GenBank/DDBJ databases">
        <title>Primorskyibacter sp. SS33 isolated from sediments.</title>
        <authorList>
            <person name="Xunke S."/>
        </authorList>
    </citation>
    <scope>NUCLEOTIDE SEQUENCE [LARGE SCALE GENOMIC DNA]</scope>
    <source>
        <strain evidence="3 4">SS33</strain>
    </source>
</reference>
<proteinExistence type="predicted"/>